<proteinExistence type="predicted"/>
<dbReference type="EMBL" id="MNYI01000141">
    <property type="protein sequence ID" value="OIP39672.1"/>
    <property type="molecule type" value="Genomic_DNA"/>
</dbReference>
<dbReference type="AlphaFoldDB" id="A0A1J5EAG2"/>
<dbReference type="PANTHER" id="PTHR43564">
    <property type="entry name" value="KYNURENINE FORMAMIDASE-LIKE PROTEIN"/>
    <property type="match status" value="1"/>
</dbReference>
<accession>A0A1J5EAG2</accession>
<keyword evidence="1" id="KW-0812">Transmembrane</keyword>
<feature type="transmembrane region" description="Helical" evidence="1">
    <location>
        <begin position="31"/>
        <end position="57"/>
    </location>
</feature>
<evidence type="ECO:0000256" key="1">
    <source>
        <dbReference type="SAM" id="Phobius"/>
    </source>
</evidence>
<dbReference type="InterPro" id="IPR037175">
    <property type="entry name" value="KFase_sf"/>
</dbReference>
<gene>
    <name evidence="2" type="ORF">AUJ95_05240</name>
</gene>
<dbReference type="SUPFAM" id="SSF102198">
    <property type="entry name" value="Putative cyclase"/>
    <property type="match status" value="1"/>
</dbReference>
<dbReference type="PANTHER" id="PTHR43564:SF2">
    <property type="entry name" value="BLR6059 PROTEIN"/>
    <property type="match status" value="1"/>
</dbReference>
<protein>
    <recommendedName>
        <fullName evidence="4">Cyclase</fullName>
    </recommendedName>
</protein>
<keyword evidence="1" id="KW-0472">Membrane</keyword>
<evidence type="ECO:0008006" key="4">
    <source>
        <dbReference type="Google" id="ProtNLM"/>
    </source>
</evidence>
<dbReference type="Proteomes" id="UP000183085">
    <property type="component" value="Unassembled WGS sequence"/>
</dbReference>
<dbReference type="GO" id="GO:0004061">
    <property type="term" value="F:arylformamidase activity"/>
    <property type="evidence" value="ECO:0007669"/>
    <property type="project" value="InterPro"/>
</dbReference>
<evidence type="ECO:0000313" key="3">
    <source>
        <dbReference type="Proteomes" id="UP000183085"/>
    </source>
</evidence>
<dbReference type="STRING" id="1817895.AUJ95_05240"/>
<organism evidence="2 3">
    <name type="scientific">Candidatus Desantisbacteria bacterium CG2_30_40_21</name>
    <dbReference type="NCBI Taxonomy" id="1817895"/>
    <lineage>
        <taxon>Bacteria</taxon>
        <taxon>Candidatus Desantisiibacteriota</taxon>
    </lineage>
</organism>
<dbReference type="Gene3D" id="3.50.30.50">
    <property type="entry name" value="Putative cyclase"/>
    <property type="match status" value="1"/>
</dbReference>
<dbReference type="GO" id="GO:0019441">
    <property type="term" value="P:L-tryptophan catabolic process to kynurenine"/>
    <property type="evidence" value="ECO:0007669"/>
    <property type="project" value="InterPro"/>
</dbReference>
<reference evidence="2 3" key="1">
    <citation type="journal article" date="2016" name="Environ. Microbiol.">
        <title>Genomic resolution of a cold subsurface aquifer community provides metabolic insights for novel microbes adapted to high CO concentrations.</title>
        <authorList>
            <person name="Probst A.J."/>
            <person name="Castelle C.J."/>
            <person name="Singh A."/>
            <person name="Brown C.T."/>
            <person name="Anantharaman K."/>
            <person name="Sharon I."/>
            <person name="Hug L.A."/>
            <person name="Burstein D."/>
            <person name="Emerson J.B."/>
            <person name="Thomas B.C."/>
            <person name="Banfield J.F."/>
        </authorList>
    </citation>
    <scope>NUCLEOTIDE SEQUENCE [LARGE SCALE GENOMIC DNA]</scope>
    <source>
        <strain evidence="2">CG2_30_40_21</strain>
    </source>
</reference>
<sequence length="276" mass="30985">MQIIDLSLPLKNKAMEPEEPKIKYLNHKKGALLLGLAALIVKGSIMATLKNFFLYLLGIFRVIPSDFPEGIGLAWEKIIAGTHAGTHLDAPYHFGPISEGKPARTIDNLPLEWCFGNGVVLDMRHKKPGEVILSIDVQNELERIGYRIHPFDIVLIMTGADKHWDRSDYLDCHPGMSREATLWLIEQGVRVMGIDAYGFDRPFKNMIQDYLKTRDKSHLWPAHLAGRVSEYAHLERLANLDAIPVPYGFKVACFPMKIEGASAGWTRAVAIVGEME</sequence>
<keyword evidence="1" id="KW-1133">Transmembrane helix</keyword>
<evidence type="ECO:0000313" key="2">
    <source>
        <dbReference type="EMBL" id="OIP39672.1"/>
    </source>
</evidence>
<dbReference type="Pfam" id="PF04199">
    <property type="entry name" value="Cyclase"/>
    <property type="match status" value="1"/>
</dbReference>
<dbReference type="InterPro" id="IPR007325">
    <property type="entry name" value="KFase/CYL"/>
</dbReference>
<name>A0A1J5EAG2_9BACT</name>
<comment type="caution">
    <text evidence="2">The sequence shown here is derived from an EMBL/GenBank/DDBJ whole genome shotgun (WGS) entry which is preliminary data.</text>
</comment>